<accession>A0ABV0VAZ2</accession>
<evidence type="ECO:0000256" key="4">
    <source>
        <dbReference type="ARBA" id="ARBA00022679"/>
    </source>
</evidence>
<keyword evidence="7" id="KW-1185">Reference proteome</keyword>
<name>A0ABV0VAZ2_9TELE</name>
<dbReference type="EC" id="2.3.2.27" evidence="3"/>
<dbReference type="InterPro" id="IPR052297">
    <property type="entry name" value="RING-CH-type_E3_ubiq-ligase"/>
</dbReference>
<evidence type="ECO:0000256" key="5">
    <source>
        <dbReference type="ARBA" id="ARBA00022786"/>
    </source>
</evidence>
<sequence length="139" mass="15906">MGHETTIHAGVFRQRLHQVITSKAGTNLEAITTCELCKEKLRLNIDNFDIQELYRTHVQSEYDEFISSGLYLVVLLHFCEQRFSDVLGAVDAAGLFNLVRILHEHMDSLESMLATPPLLVLAENPLMLLKVELLFLRFH</sequence>
<proteinExistence type="predicted"/>
<comment type="caution">
    <text evidence="6">The sequence shown here is derived from an EMBL/GenBank/DDBJ whole genome shotgun (WGS) entry which is preliminary data.</text>
</comment>
<dbReference type="PANTHER" id="PTHR14471:SF1">
    <property type="entry name" value="E3 UBIQUITIN-PROTEIN LIGASE MARCHF7"/>
    <property type="match status" value="1"/>
</dbReference>
<comment type="catalytic activity">
    <reaction evidence="1">
        <text>S-ubiquitinyl-[E2 ubiquitin-conjugating enzyme]-L-cysteine + [acceptor protein]-L-lysine = [E2 ubiquitin-conjugating enzyme]-L-cysteine + N(6)-ubiquitinyl-[acceptor protein]-L-lysine.</text>
        <dbReference type="EC" id="2.3.2.27"/>
    </reaction>
</comment>
<organism evidence="6 7">
    <name type="scientific">Ilyodon furcidens</name>
    <name type="common">goldbreast splitfin</name>
    <dbReference type="NCBI Taxonomy" id="33524"/>
    <lineage>
        <taxon>Eukaryota</taxon>
        <taxon>Metazoa</taxon>
        <taxon>Chordata</taxon>
        <taxon>Craniata</taxon>
        <taxon>Vertebrata</taxon>
        <taxon>Euteleostomi</taxon>
        <taxon>Actinopterygii</taxon>
        <taxon>Neopterygii</taxon>
        <taxon>Teleostei</taxon>
        <taxon>Neoteleostei</taxon>
        <taxon>Acanthomorphata</taxon>
        <taxon>Ovalentaria</taxon>
        <taxon>Atherinomorphae</taxon>
        <taxon>Cyprinodontiformes</taxon>
        <taxon>Goodeidae</taxon>
        <taxon>Ilyodon</taxon>
    </lineage>
</organism>
<dbReference type="PANTHER" id="PTHR14471">
    <property type="entry name" value="MARCH7/10 E3 UBIQUITIN PROTEIN LIGASE FAMILY MEMBER"/>
    <property type="match status" value="1"/>
</dbReference>
<protein>
    <recommendedName>
        <fullName evidence="3">RING-type E3 ubiquitin transferase</fullName>
        <ecNumber evidence="3">2.3.2.27</ecNumber>
    </recommendedName>
</protein>
<dbReference type="EMBL" id="JAHRIQ010104503">
    <property type="protein sequence ID" value="MEQ2254493.1"/>
    <property type="molecule type" value="Genomic_DNA"/>
</dbReference>
<comment type="pathway">
    <text evidence="2">Protein modification; protein ubiquitination.</text>
</comment>
<evidence type="ECO:0000313" key="7">
    <source>
        <dbReference type="Proteomes" id="UP001482620"/>
    </source>
</evidence>
<reference evidence="6 7" key="1">
    <citation type="submission" date="2021-06" db="EMBL/GenBank/DDBJ databases">
        <authorList>
            <person name="Palmer J.M."/>
        </authorList>
    </citation>
    <scope>NUCLEOTIDE SEQUENCE [LARGE SCALE GENOMIC DNA]</scope>
    <source>
        <strain evidence="7">if_2019</strain>
        <tissue evidence="6">Muscle</tissue>
    </source>
</reference>
<evidence type="ECO:0000313" key="6">
    <source>
        <dbReference type="EMBL" id="MEQ2254493.1"/>
    </source>
</evidence>
<dbReference type="Proteomes" id="UP001482620">
    <property type="component" value="Unassembled WGS sequence"/>
</dbReference>
<gene>
    <name evidence="6" type="ORF">ILYODFUR_004307</name>
</gene>
<evidence type="ECO:0000256" key="2">
    <source>
        <dbReference type="ARBA" id="ARBA00004906"/>
    </source>
</evidence>
<evidence type="ECO:0000256" key="3">
    <source>
        <dbReference type="ARBA" id="ARBA00012483"/>
    </source>
</evidence>
<keyword evidence="4" id="KW-0808">Transferase</keyword>
<evidence type="ECO:0000256" key="1">
    <source>
        <dbReference type="ARBA" id="ARBA00000900"/>
    </source>
</evidence>
<keyword evidence="5" id="KW-0833">Ubl conjugation pathway</keyword>